<dbReference type="OrthoDB" id="92254at2"/>
<dbReference type="InterPro" id="IPR008258">
    <property type="entry name" value="Transglycosylase_SLT_dom_1"/>
</dbReference>
<keyword evidence="2 3" id="KW-0732">Signal</keyword>
<feature type="domain" description="Lytic transglycosylase superhelical linker" evidence="5">
    <location>
        <begin position="409"/>
        <end position="472"/>
    </location>
</feature>
<dbReference type="GO" id="GO:0004553">
    <property type="term" value="F:hydrolase activity, hydrolyzing O-glycosyl compounds"/>
    <property type="evidence" value="ECO:0007669"/>
    <property type="project" value="InterPro"/>
</dbReference>
<keyword evidence="7" id="KW-1185">Reference proteome</keyword>
<dbReference type="Pfam" id="PF01464">
    <property type="entry name" value="SLT"/>
    <property type="match status" value="1"/>
</dbReference>
<dbReference type="GO" id="GO:0000270">
    <property type="term" value="P:peptidoglycan metabolic process"/>
    <property type="evidence" value="ECO:0007669"/>
    <property type="project" value="InterPro"/>
</dbReference>
<dbReference type="SUPFAM" id="SSF48435">
    <property type="entry name" value="Bacterial muramidases"/>
    <property type="match status" value="1"/>
</dbReference>
<dbReference type="EMBL" id="AP012273">
    <property type="protein sequence ID" value="BAO43915.1"/>
    <property type="molecule type" value="Genomic_DNA"/>
</dbReference>
<evidence type="ECO:0000259" key="4">
    <source>
        <dbReference type="Pfam" id="PF01464"/>
    </source>
</evidence>
<proteinExistence type="inferred from homology"/>
<evidence type="ECO:0000259" key="5">
    <source>
        <dbReference type="Pfam" id="PF14718"/>
    </source>
</evidence>
<dbReference type="GO" id="GO:0042597">
    <property type="term" value="C:periplasmic space"/>
    <property type="evidence" value="ECO:0007669"/>
    <property type="project" value="InterPro"/>
</dbReference>
<dbReference type="PANTHER" id="PTHR37423">
    <property type="entry name" value="SOLUBLE LYTIC MUREIN TRANSGLYCOSYLASE-RELATED"/>
    <property type="match status" value="1"/>
</dbReference>
<dbReference type="InterPro" id="IPR037061">
    <property type="entry name" value="Lytic_TGlycoase_superhlx_L_sf"/>
</dbReference>
<gene>
    <name evidence="6" type="ORF">TBH_C0985</name>
</gene>
<dbReference type="SUPFAM" id="SSF53955">
    <property type="entry name" value="Lysozyme-like"/>
    <property type="match status" value="1"/>
</dbReference>
<dbReference type="InterPro" id="IPR000189">
    <property type="entry name" value="Transglyc_AS"/>
</dbReference>
<evidence type="ECO:0000256" key="3">
    <source>
        <dbReference type="SAM" id="SignalP"/>
    </source>
</evidence>
<accession>A0A7U6JI65</accession>
<dbReference type="InterPro" id="IPR008939">
    <property type="entry name" value="Lytic_TGlycosylase_superhlx_U"/>
</dbReference>
<dbReference type="PANTHER" id="PTHR37423:SF5">
    <property type="entry name" value="SOLUBLE LYTIC MUREIN TRANSGLYCOSYLASE"/>
    <property type="match status" value="1"/>
</dbReference>
<sequence length="661" mass="77039">MYSHSPSPMFRLTLFLSLMLAVTFSQASLTDQARRKAFQGAEKLALAGKPLPHQLESLLKGYPLYPYLEYARLKSRLSRVSATQVEAFLKKYADTPLASLLRSRWLSVLAKRNDWNNYLRFYQPQNNVARQCHYLHALIQTGRKEQAFGKVSALWLYGKSRPKACDPVFKAWRQAGKLTRELIWQRIGLAMDRGNIQLARYLKKSLPAAEHRWVDTWIQIHHKPQLAFSDKLLKKPHSQRFHILRDAAYRQIRKDPLAAIDYWNKLQQRFSFSPMDKHLVDRKLALWLVRKDAPEAIRFLTKLQPCGHDTQLQEALARSALLHNDWNQVVRRIQEMPEEEQHTERWRYWMARALEQTGKRQQANALYAELASERSYYGFLSADRLGRNYRFAPRKTTVDPSIDNRISGHSAVPRIRELLALERWVDARREWRLLTSGLSSEEYKAAARLAKSWNWHDQAIFTLAKSDYWDDLELRFPLEHTQQVRHFSGRNGLDMSWVFGVIRQESAFNPSVRSYAGAIGLMQLMPATARYVSKKLLKRKKTPLRKDLITPETNIELGTAYLADVLASLGENPVLATAAYNAGPHRVKRWLPRNRLPADIWVELIPFKETRGYVQRVFTYATIYDYRLKRNITRLSDRMLPIQGTQAERTAQSEVEKNTTL</sequence>
<dbReference type="AlphaFoldDB" id="A0A7U6JI65"/>
<reference evidence="6 7" key="1">
    <citation type="journal article" date="2014" name="PLoS ONE">
        <title>Physiological and genomic features of a novel sulfur-oxidizing gammaproteobacterium belonging to a previously uncultivated symbiotic lineage isolated from a hydrothermal vent.</title>
        <authorList>
            <person name="Nunoura T."/>
            <person name="Takaki Y."/>
            <person name="Kazama H."/>
            <person name="Kakuta J."/>
            <person name="Shimamura S."/>
            <person name="Makita H."/>
            <person name="Hirai M."/>
            <person name="Miyazaki M."/>
            <person name="Takai K."/>
        </authorList>
    </citation>
    <scope>NUCLEOTIDE SEQUENCE [LARGE SCALE GENOMIC DNA]</scope>
    <source>
        <strain evidence="6 7">Hiromi1</strain>
    </source>
</reference>
<dbReference type="Gene3D" id="1.10.1240.20">
    <property type="entry name" value="Lytic transglycosylase, superhelical linker domain"/>
    <property type="match status" value="1"/>
</dbReference>
<organism evidence="6 7">
    <name type="scientific">Thiolapillus brandeum</name>
    <dbReference type="NCBI Taxonomy" id="1076588"/>
    <lineage>
        <taxon>Bacteria</taxon>
        <taxon>Pseudomonadati</taxon>
        <taxon>Pseudomonadota</taxon>
        <taxon>Gammaproteobacteria</taxon>
        <taxon>Chromatiales</taxon>
        <taxon>Sedimenticolaceae</taxon>
        <taxon>Thiolapillus</taxon>
    </lineage>
</organism>
<keyword evidence="6" id="KW-0326">Glycosidase</keyword>
<dbReference type="Gene3D" id="1.10.530.10">
    <property type="match status" value="1"/>
</dbReference>
<name>A0A7U6JI65_9GAMM</name>
<dbReference type="GO" id="GO:0008933">
    <property type="term" value="F:peptidoglycan lytic transglycosylase activity"/>
    <property type="evidence" value="ECO:0007669"/>
    <property type="project" value="InterPro"/>
</dbReference>
<feature type="signal peptide" evidence="3">
    <location>
        <begin position="1"/>
        <end position="27"/>
    </location>
</feature>
<dbReference type="Gene3D" id="1.25.20.10">
    <property type="entry name" value="Bacterial muramidases"/>
    <property type="match status" value="1"/>
</dbReference>
<dbReference type="KEGG" id="tbn:TBH_C0985"/>
<keyword evidence="6" id="KW-0378">Hydrolase</keyword>
<dbReference type="EC" id="3.2.1.-" evidence="6"/>
<dbReference type="InterPro" id="IPR012289">
    <property type="entry name" value="Lytic_TGlycosylase_superhlx_L"/>
</dbReference>
<feature type="chain" id="PRO_5031035821" evidence="3">
    <location>
        <begin position="28"/>
        <end position="661"/>
    </location>
</feature>
<evidence type="ECO:0000313" key="6">
    <source>
        <dbReference type="EMBL" id="BAO43915.1"/>
    </source>
</evidence>
<feature type="domain" description="Transglycosylase SLT" evidence="4">
    <location>
        <begin position="489"/>
        <end position="594"/>
    </location>
</feature>
<evidence type="ECO:0000256" key="2">
    <source>
        <dbReference type="ARBA" id="ARBA00022729"/>
    </source>
</evidence>
<dbReference type="Pfam" id="PF14718">
    <property type="entry name" value="SLT_L"/>
    <property type="match status" value="1"/>
</dbReference>
<dbReference type="InterPro" id="IPR023346">
    <property type="entry name" value="Lysozyme-like_dom_sf"/>
</dbReference>
<dbReference type="GO" id="GO:0016020">
    <property type="term" value="C:membrane"/>
    <property type="evidence" value="ECO:0007669"/>
    <property type="project" value="InterPro"/>
</dbReference>
<evidence type="ECO:0000313" key="7">
    <source>
        <dbReference type="Proteomes" id="UP000031631"/>
    </source>
</evidence>
<dbReference type="PROSITE" id="PS00922">
    <property type="entry name" value="TRANSGLYCOSYLASE"/>
    <property type="match status" value="1"/>
</dbReference>
<dbReference type="CDD" id="cd13401">
    <property type="entry name" value="Slt70-like"/>
    <property type="match status" value="1"/>
</dbReference>
<protein>
    <submittedName>
        <fullName evidence="6">Soluble lytic murein transglycosylase</fullName>
        <ecNumber evidence="6">3.2.1.-</ecNumber>
    </submittedName>
</protein>
<dbReference type="Pfam" id="PF00760">
    <property type="entry name" value="Cucumo_coat"/>
    <property type="match status" value="1"/>
</dbReference>
<dbReference type="Proteomes" id="UP000031631">
    <property type="component" value="Chromosome"/>
</dbReference>
<comment type="similarity">
    <text evidence="1">Belongs to the transglycosylase Slt family.</text>
</comment>
<evidence type="ECO:0000256" key="1">
    <source>
        <dbReference type="ARBA" id="ARBA00007734"/>
    </source>
</evidence>